<organism evidence="1 2">
    <name type="scientific">Selenomonas artemidis F0399</name>
    <dbReference type="NCBI Taxonomy" id="749551"/>
    <lineage>
        <taxon>Bacteria</taxon>
        <taxon>Bacillati</taxon>
        <taxon>Bacillota</taxon>
        <taxon>Negativicutes</taxon>
        <taxon>Selenomonadales</taxon>
        <taxon>Selenomonadaceae</taxon>
        <taxon>Selenomonas</taxon>
    </lineage>
</organism>
<keyword evidence="2" id="KW-1185">Reference proteome</keyword>
<dbReference type="EMBL" id="AECV01000015">
    <property type="protein sequence ID" value="EFW29891.1"/>
    <property type="molecule type" value="Genomic_DNA"/>
</dbReference>
<evidence type="ECO:0000313" key="2">
    <source>
        <dbReference type="Proteomes" id="UP000004633"/>
    </source>
</evidence>
<dbReference type="STRING" id="749551.HMPREF9555_00897"/>
<comment type="caution">
    <text evidence="1">The sequence shown here is derived from an EMBL/GenBank/DDBJ whole genome shotgun (WGS) entry which is preliminary data.</text>
</comment>
<accession>E7N1R3</accession>
<dbReference type="Proteomes" id="UP000004633">
    <property type="component" value="Unassembled WGS sequence"/>
</dbReference>
<gene>
    <name evidence="1" type="ORF">HMPREF9555_00897</name>
</gene>
<dbReference type="AlphaFoldDB" id="E7N1R3"/>
<dbReference type="HOGENOM" id="CLU_3084610_0_0_9"/>
<reference evidence="1 2" key="1">
    <citation type="submission" date="2010-08" db="EMBL/GenBank/DDBJ databases">
        <authorList>
            <person name="Weinstock G."/>
            <person name="Sodergren E."/>
            <person name="Clifton S."/>
            <person name="Fulton L."/>
            <person name="Fulton B."/>
            <person name="Courtney L."/>
            <person name="Fronick C."/>
            <person name="Harrison M."/>
            <person name="Strong C."/>
            <person name="Farmer C."/>
            <person name="Delahaunty K."/>
            <person name="Markovic C."/>
            <person name="Hall O."/>
            <person name="Minx P."/>
            <person name="Tomlinson C."/>
            <person name="Mitreva M."/>
            <person name="Hou S."/>
            <person name="Chen J."/>
            <person name="Wollam A."/>
            <person name="Pepin K.H."/>
            <person name="Johnson M."/>
            <person name="Bhonagiri V."/>
            <person name="Zhang X."/>
            <person name="Suruliraj S."/>
            <person name="Warren W."/>
            <person name="Chinwalla A."/>
            <person name="Mardis E.R."/>
            <person name="Wilson R.K."/>
        </authorList>
    </citation>
    <scope>NUCLEOTIDE SEQUENCE [LARGE SCALE GENOMIC DNA]</scope>
    <source>
        <strain evidence="1 2">F0399</strain>
    </source>
</reference>
<proteinExistence type="predicted"/>
<protein>
    <submittedName>
        <fullName evidence="1">Uncharacterized protein</fullName>
    </submittedName>
</protein>
<name>E7N1R3_9FIRM</name>
<sequence length="52" mass="5887">MHSDFPGMKGRYTPLGETLLIFSVLIYLRYGGHSEGGSSGCFFYKKLPHRSF</sequence>
<evidence type="ECO:0000313" key="1">
    <source>
        <dbReference type="EMBL" id="EFW29891.1"/>
    </source>
</evidence>